<evidence type="ECO:0000259" key="1">
    <source>
        <dbReference type="Pfam" id="PF00534"/>
    </source>
</evidence>
<protein>
    <submittedName>
        <fullName evidence="2">N-acetylgalactosamine-N, N'-diacetylbacillosaminyl-diphospho-undecaprenol 4-alpha-N-acetylgalactosaminyltransferase</fullName>
    </submittedName>
</protein>
<dbReference type="PANTHER" id="PTHR12526:SF630">
    <property type="entry name" value="GLYCOSYLTRANSFERASE"/>
    <property type="match status" value="1"/>
</dbReference>
<dbReference type="Proteomes" id="UP000256629">
    <property type="component" value="Unassembled WGS sequence"/>
</dbReference>
<dbReference type="RefSeq" id="WP_116524092.1">
    <property type="nucleotide sequence ID" value="NZ_QRDX01000004.1"/>
</dbReference>
<evidence type="ECO:0000313" key="3">
    <source>
        <dbReference type="Proteomes" id="UP000256629"/>
    </source>
</evidence>
<dbReference type="SUPFAM" id="SSF53756">
    <property type="entry name" value="UDP-Glycosyltransferase/glycogen phosphorylase"/>
    <property type="match status" value="1"/>
</dbReference>
<dbReference type="Gene3D" id="3.40.50.2000">
    <property type="entry name" value="Glycogen Phosphorylase B"/>
    <property type="match status" value="2"/>
</dbReference>
<gene>
    <name evidence="2" type="ORF">DFQ02_104298</name>
</gene>
<sequence>MVQNFRRKVCLIVDCLSGGGAERIAALLSIKLTDLNYDVSIISIRNEISYEFNGILYNLGINEPKFKILKQVSKFFDFKKVYKDINADVYIDFRMRNRVLMEWLFHVFVFDVKKMIMAIHSYNIFYHMPKHKFFYKEYNSSVAIVGVSKHICKCLEQVYEFKNLVNISNFYSRDILNMKYSDGYVDIDKEFVLAVGRLDNEIKQFDKLILAYKNSILINKSISLIIIGEGKDRPVLENLILRNNLEDYVKLLGFKDNVYSYMKAAKFLLLSSKVEGFPNVILESLVFGTPVISFNCKSGPSEMIQNGVNGILVEDQNFEAFTQAMNKMISDKGYYENCKSNTLSSVKKFSEKNVMDKWINLIES</sequence>
<dbReference type="PANTHER" id="PTHR12526">
    <property type="entry name" value="GLYCOSYLTRANSFERASE"/>
    <property type="match status" value="1"/>
</dbReference>
<dbReference type="AlphaFoldDB" id="A0A3D9HG25"/>
<name>A0A3D9HG25_9FLAO</name>
<proteinExistence type="predicted"/>
<dbReference type="Pfam" id="PF00534">
    <property type="entry name" value="Glycos_transf_1"/>
    <property type="match status" value="1"/>
</dbReference>
<feature type="domain" description="Glycosyl transferase family 1" evidence="1">
    <location>
        <begin position="188"/>
        <end position="342"/>
    </location>
</feature>
<evidence type="ECO:0000313" key="2">
    <source>
        <dbReference type="EMBL" id="RED48452.1"/>
    </source>
</evidence>
<dbReference type="OrthoDB" id="798298at2"/>
<dbReference type="InterPro" id="IPR001296">
    <property type="entry name" value="Glyco_trans_1"/>
</dbReference>
<organism evidence="2 3">
    <name type="scientific">Seonamhaeicola aphaedonensis</name>
    <dbReference type="NCBI Taxonomy" id="1461338"/>
    <lineage>
        <taxon>Bacteria</taxon>
        <taxon>Pseudomonadati</taxon>
        <taxon>Bacteroidota</taxon>
        <taxon>Flavobacteriia</taxon>
        <taxon>Flavobacteriales</taxon>
        <taxon>Flavobacteriaceae</taxon>
    </lineage>
</organism>
<comment type="caution">
    <text evidence="2">The sequence shown here is derived from an EMBL/GenBank/DDBJ whole genome shotgun (WGS) entry which is preliminary data.</text>
</comment>
<dbReference type="EMBL" id="QRDX01000004">
    <property type="protein sequence ID" value="RED48452.1"/>
    <property type="molecule type" value="Genomic_DNA"/>
</dbReference>
<keyword evidence="3" id="KW-1185">Reference proteome</keyword>
<keyword evidence="2" id="KW-0808">Transferase</keyword>
<accession>A0A3D9HG25</accession>
<dbReference type="GO" id="GO:0016757">
    <property type="term" value="F:glycosyltransferase activity"/>
    <property type="evidence" value="ECO:0007669"/>
    <property type="project" value="InterPro"/>
</dbReference>
<reference evidence="2 3" key="1">
    <citation type="submission" date="2018-07" db="EMBL/GenBank/DDBJ databases">
        <title>Genomic Encyclopedia of Type Strains, Phase III (KMG-III): the genomes of soil and plant-associated and newly described type strains.</title>
        <authorList>
            <person name="Whitman W."/>
        </authorList>
    </citation>
    <scope>NUCLEOTIDE SEQUENCE [LARGE SCALE GENOMIC DNA]</scope>
    <source>
        <strain evidence="2 3">CECT 8487</strain>
    </source>
</reference>